<name>A0A951U3J4_9CYAN</name>
<protein>
    <submittedName>
        <fullName evidence="1">Uncharacterized protein</fullName>
    </submittedName>
</protein>
<organism evidence="1 2">
    <name type="scientific">Pegethrix bostrychoides GSE-TBD4-15B</name>
    <dbReference type="NCBI Taxonomy" id="2839662"/>
    <lineage>
        <taxon>Bacteria</taxon>
        <taxon>Bacillati</taxon>
        <taxon>Cyanobacteriota</taxon>
        <taxon>Cyanophyceae</taxon>
        <taxon>Oculatellales</taxon>
        <taxon>Oculatellaceae</taxon>
        <taxon>Pegethrix</taxon>
    </lineage>
</organism>
<reference evidence="1" key="1">
    <citation type="submission" date="2021-05" db="EMBL/GenBank/DDBJ databases">
        <authorList>
            <person name="Pietrasiak N."/>
            <person name="Ward R."/>
            <person name="Stajich J.E."/>
            <person name="Kurbessoian T."/>
        </authorList>
    </citation>
    <scope>NUCLEOTIDE SEQUENCE</scope>
    <source>
        <strain evidence="1">GSE-TBD4-15B</strain>
    </source>
</reference>
<proteinExistence type="predicted"/>
<dbReference type="EMBL" id="JAHHHV010000017">
    <property type="protein sequence ID" value="MBW4464655.1"/>
    <property type="molecule type" value="Genomic_DNA"/>
</dbReference>
<sequence>MPSESPVLERWRQQVPDLLSEIRRDPSFRTKLRAGYSQVLDDSQAGFNLGIEDLFVGRTGLTVSGSYQGNSERSAYGGDLHYYLLPLGSRVNLAPLAGYRQIDTGRETTDGVNLGARVRFVPSRTGAADITFTQSWVAVGSRDEVSISTLSVGYAVTRDLRLSTDLERQNAPSRKDGRVAIVLEWMPFE</sequence>
<gene>
    <name evidence="1" type="ORF">KME07_04345</name>
</gene>
<reference evidence="1" key="2">
    <citation type="journal article" date="2022" name="Microbiol. Resour. Announc.">
        <title>Metagenome Sequencing to Explore Phylogenomics of Terrestrial Cyanobacteria.</title>
        <authorList>
            <person name="Ward R.D."/>
            <person name="Stajich J.E."/>
            <person name="Johansen J.R."/>
            <person name="Huntemann M."/>
            <person name="Clum A."/>
            <person name="Foster B."/>
            <person name="Foster B."/>
            <person name="Roux S."/>
            <person name="Palaniappan K."/>
            <person name="Varghese N."/>
            <person name="Mukherjee S."/>
            <person name="Reddy T.B.K."/>
            <person name="Daum C."/>
            <person name="Copeland A."/>
            <person name="Chen I.A."/>
            <person name="Ivanova N.N."/>
            <person name="Kyrpides N.C."/>
            <person name="Shapiro N."/>
            <person name="Eloe-Fadrosh E.A."/>
            <person name="Pietrasiak N."/>
        </authorList>
    </citation>
    <scope>NUCLEOTIDE SEQUENCE</scope>
    <source>
        <strain evidence="1">GSE-TBD4-15B</strain>
    </source>
</reference>
<evidence type="ECO:0000313" key="2">
    <source>
        <dbReference type="Proteomes" id="UP000707356"/>
    </source>
</evidence>
<comment type="caution">
    <text evidence="1">The sequence shown here is derived from an EMBL/GenBank/DDBJ whole genome shotgun (WGS) entry which is preliminary data.</text>
</comment>
<evidence type="ECO:0000313" key="1">
    <source>
        <dbReference type="EMBL" id="MBW4464655.1"/>
    </source>
</evidence>
<dbReference type="Proteomes" id="UP000707356">
    <property type="component" value="Unassembled WGS sequence"/>
</dbReference>
<dbReference type="AlphaFoldDB" id="A0A951U3J4"/>
<accession>A0A951U3J4</accession>